<dbReference type="GO" id="GO:0008270">
    <property type="term" value="F:zinc ion binding"/>
    <property type="evidence" value="ECO:0007669"/>
    <property type="project" value="UniProtKB-KW"/>
</dbReference>
<dbReference type="Gene3D" id="1.20.120.910">
    <property type="entry name" value="DksA, coiled-coil domain"/>
    <property type="match status" value="1"/>
</dbReference>
<dbReference type="SUPFAM" id="SSF109635">
    <property type="entry name" value="DnaK suppressor protein DksA, alpha-hairpin domain"/>
    <property type="match status" value="1"/>
</dbReference>
<accession>A0A5Q2TEL1</accession>
<dbReference type="Proteomes" id="UP000339690">
    <property type="component" value="Chromosome"/>
</dbReference>
<organism evidence="7 8">
    <name type="scientific">Gracilibacillus salitolerans</name>
    <dbReference type="NCBI Taxonomy" id="2663022"/>
    <lineage>
        <taxon>Bacteria</taxon>
        <taxon>Bacillati</taxon>
        <taxon>Bacillota</taxon>
        <taxon>Bacilli</taxon>
        <taxon>Bacillales</taxon>
        <taxon>Bacillaceae</taxon>
        <taxon>Gracilibacillus</taxon>
    </lineage>
</organism>
<feature type="region of interest" description="Disordered" evidence="5">
    <location>
        <begin position="20"/>
        <end position="46"/>
    </location>
</feature>
<evidence type="ECO:0000313" key="7">
    <source>
        <dbReference type="EMBL" id="QGH33095.1"/>
    </source>
</evidence>
<dbReference type="RefSeq" id="WP_100362084.1">
    <property type="nucleotide sequence ID" value="NZ_CP045915.1"/>
</dbReference>
<dbReference type="PANTHER" id="PTHR33823">
    <property type="entry name" value="RNA POLYMERASE-BINDING TRANSCRIPTION FACTOR DKSA-RELATED"/>
    <property type="match status" value="1"/>
</dbReference>
<dbReference type="KEGG" id="grc:GI584_03080"/>
<protein>
    <recommendedName>
        <fullName evidence="6">Zinc finger DksA/TraR C4-type domain-containing protein</fullName>
    </recommendedName>
</protein>
<evidence type="ECO:0000256" key="3">
    <source>
        <dbReference type="ARBA" id="ARBA00022833"/>
    </source>
</evidence>
<proteinExistence type="predicted"/>
<dbReference type="EMBL" id="CP045915">
    <property type="protein sequence ID" value="QGH33095.1"/>
    <property type="molecule type" value="Genomic_DNA"/>
</dbReference>
<feature type="domain" description="Zinc finger DksA/TraR C4-type" evidence="6">
    <location>
        <begin position="82"/>
        <end position="110"/>
    </location>
</feature>
<dbReference type="SUPFAM" id="SSF57716">
    <property type="entry name" value="Glucocorticoid receptor-like (DNA-binding domain)"/>
    <property type="match status" value="1"/>
</dbReference>
<evidence type="ECO:0000256" key="5">
    <source>
        <dbReference type="SAM" id="MobiDB-lite"/>
    </source>
</evidence>
<dbReference type="PROSITE" id="PS51128">
    <property type="entry name" value="ZF_DKSA_2"/>
    <property type="match status" value="1"/>
</dbReference>
<evidence type="ECO:0000256" key="2">
    <source>
        <dbReference type="ARBA" id="ARBA00022771"/>
    </source>
</evidence>
<dbReference type="PANTHER" id="PTHR33823:SF4">
    <property type="entry name" value="GENERAL STRESS PROTEIN 16O"/>
    <property type="match status" value="1"/>
</dbReference>
<evidence type="ECO:0000256" key="1">
    <source>
        <dbReference type="ARBA" id="ARBA00022723"/>
    </source>
</evidence>
<keyword evidence="8" id="KW-1185">Reference proteome</keyword>
<keyword evidence="3" id="KW-0862">Zinc</keyword>
<feature type="zinc finger region" description="dksA C4-type" evidence="4">
    <location>
        <begin position="87"/>
        <end position="111"/>
    </location>
</feature>
<dbReference type="InterPro" id="IPR037187">
    <property type="entry name" value="DnaK_N"/>
</dbReference>
<dbReference type="InterPro" id="IPR000962">
    <property type="entry name" value="Znf_DskA_TraR"/>
</dbReference>
<evidence type="ECO:0000256" key="4">
    <source>
        <dbReference type="PROSITE-ProRule" id="PRU00510"/>
    </source>
</evidence>
<evidence type="ECO:0000259" key="6">
    <source>
        <dbReference type="Pfam" id="PF01258"/>
    </source>
</evidence>
<keyword evidence="1" id="KW-0479">Metal-binding</keyword>
<sequence>MDQQVLNQCKALLEERKEEIRSQHVHQNNALDEEVGELSTFDNHPADMGTELFERQKDITIKQQLQEELADIEDALEEISRGTYHRCNTCGKPIKEERLLAVPTTRYCIDHGK</sequence>
<dbReference type="AlphaFoldDB" id="A0A5Q2TEL1"/>
<dbReference type="Pfam" id="PF01258">
    <property type="entry name" value="zf-dskA_traR"/>
    <property type="match status" value="1"/>
</dbReference>
<evidence type="ECO:0000313" key="8">
    <source>
        <dbReference type="Proteomes" id="UP000339690"/>
    </source>
</evidence>
<gene>
    <name evidence="7" type="ORF">GI584_03080</name>
</gene>
<reference evidence="7 8" key="1">
    <citation type="submission" date="2019-11" db="EMBL/GenBank/DDBJ databases">
        <title>Gracilibacillus salitolerans sp. nov., a moderate halophile isolated from a saline soil in northwest China.</title>
        <authorList>
            <person name="Gan L."/>
        </authorList>
    </citation>
    <scope>NUCLEOTIDE SEQUENCE [LARGE SCALE GENOMIC DNA]</scope>
    <source>
        <strain evidence="7 8">SCU50</strain>
    </source>
</reference>
<keyword evidence="2" id="KW-0863">Zinc-finger</keyword>
<name>A0A5Q2TEL1_9BACI</name>